<organism evidence="2 3">
    <name type="scientific">Dactylosporangium salmoneum</name>
    <dbReference type="NCBI Taxonomy" id="53361"/>
    <lineage>
        <taxon>Bacteria</taxon>
        <taxon>Bacillati</taxon>
        <taxon>Actinomycetota</taxon>
        <taxon>Actinomycetes</taxon>
        <taxon>Micromonosporales</taxon>
        <taxon>Micromonosporaceae</taxon>
        <taxon>Dactylosporangium</taxon>
    </lineage>
</organism>
<evidence type="ECO:0000313" key="2">
    <source>
        <dbReference type="EMBL" id="GAA2345686.1"/>
    </source>
</evidence>
<name>A0ABP5T8W4_9ACTN</name>
<protein>
    <recommendedName>
        <fullName evidence="4">PH domain-containing protein</fullName>
    </recommendedName>
</protein>
<keyword evidence="1" id="KW-1133">Transmembrane helix</keyword>
<feature type="transmembrane region" description="Helical" evidence="1">
    <location>
        <begin position="26"/>
        <end position="45"/>
    </location>
</feature>
<evidence type="ECO:0008006" key="4">
    <source>
        <dbReference type="Google" id="ProtNLM"/>
    </source>
</evidence>
<dbReference type="RefSeq" id="WP_344613168.1">
    <property type="nucleotide sequence ID" value="NZ_BAAARV010000025.1"/>
</dbReference>
<gene>
    <name evidence="2" type="ORF">GCM10010170_032040</name>
</gene>
<keyword evidence="1" id="KW-0472">Membrane</keyword>
<dbReference type="Proteomes" id="UP001501444">
    <property type="component" value="Unassembled WGS sequence"/>
</dbReference>
<proteinExistence type="predicted"/>
<sequence length="198" mass="21434">MTSPSASAQEFRATWSQTWKTHIKPYLAANIVVALLSWMIGYVIGGYVMSVVLPVVLVGGTVLLHRVASRGHGLRLSPTGVEFLRRDGKIARMRWPDVGGVVLINRRTSAVIAPWGPGRAAAQLGADMFADANSGPGITGVGELLSQSQAAQQRQAGPEWVPLAEPQALNMSLAMIDRDWPNGPIGAWFRRYRPDLLP</sequence>
<reference evidence="3" key="1">
    <citation type="journal article" date="2019" name="Int. J. Syst. Evol. Microbiol.">
        <title>The Global Catalogue of Microorganisms (GCM) 10K type strain sequencing project: providing services to taxonomists for standard genome sequencing and annotation.</title>
        <authorList>
            <consortium name="The Broad Institute Genomics Platform"/>
            <consortium name="The Broad Institute Genome Sequencing Center for Infectious Disease"/>
            <person name="Wu L."/>
            <person name="Ma J."/>
        </authorList>
    </citation>
    <scope>NUCLEOTIDE SEQUENCE [LARGE SCALE GENOMIC DNA]</scope>
    <source>
        <strain evidence="3">JCM 3272</strain>
    </source>
</reference>
<evidence type="ECO:0000256" key="1">
    <source>
        <dbReference type="SAM" id="Phobius"/>
    </source>
</evidence>
<keyword evidence="3" id="KW-1185">Reference proteome</keyword>
<dbReference type="EMBL" id="BAAARV010000025">
    <property type="protein sequence ID" value="GAA2345686.1"/>
    <property type="molecule type" value="Genomic_DNA"/>
</dbReference>
<keyword evidence="1" id="KW-0812">Transmembrane</keyword>
<evidence type="ECO:0000313" key="3">
    <source>
        <dbReference type="Proteomes" id="UP001501444"/>
    </source>
</evidence>
<comment type="caution">
    <text evidence="2">The sequence shown here is derived from an EMBL/GenBank/DDBJ whole genome shotgun (WGS) entry which is preliminary data.</text>
</comment>
<accession>A0ABP5T8W4</accession>